<keyword evidence="1" id="KW-1185">Reference proteome</keyword>
<sequence>MVKINYSFKINKIKANSSLCGGSSRIRYAIQDNGLSSKFII</sequence>
<accession>A0A1I7WFC2</accession>
<evidence type="ECO:0000313" key="1">
    <source>
        <dbReference type="Proteomes" id="UP000095283"/>
    </source>
</evidence>
<evidence type="ECO:0000313" key="2">
    <source>
        <dbReference type="WBParaSite" id="Hba_03646"/>
    </source>
</evidence>
<reference evidence="2" key="1">
    <citation type="submission" date="2016-11" db="UniProtKB">
        <authorList>
            <consortium name="WormBaseParasite"/>
        </authorList>
    </citation>
    <scope>IDENTIFICATION</scope>
</reference>
<protein>
    <submittedName>
        <fullName evidence="2">Transposase</fullName>
    </submittedName>
</protein>
<proteinExistence type="predicted"/>
<dbReference type="AlphaFoldDB" id="A0A1I7WFC2"/>
<dbReference type="Proteomes" id="UP000095283">
    <property type="component" value="Unplaced"/>
</dbReference>
<name>A0A1I7WFC2_HETBA</name>
<organism evidence="1 2">
    <name type="scientific">Heterorhabditis bacteriophora</name>
    <name type="common">Entomopathogenic nematode worm</name>
    <dbReference type="NCBI Taxonomy" id="37862"/>
    <lineage>
        <taxon>Eukaryota</taxon>
        <taxon>Metazoa</taxon>
        <taxon>Ecdysozoa</taxon>
        <taxon>Nematoda</taxon>
        <taxon>Chromadorea</taxon>
        <taxon>Rhabditida</taxon>
        <taxon>Rhabditina</taxon>
        <taxon>Rhabditomorpha</taxon>
        <taxon>Strongyloidea</taxon>
        <taxon>Heterorhabditidae</taxon>
        <taxon>Heterorhabditis</taxon>
    </lineage>
</organism>
<dbReference type="WBParaSite" id="Hba_03646">
    <property type="protein sequence ID" value="Hba_03646"/>
    <property type="gene ID" value="Hba_03646"/>
</dbReference>